<evidence type="ECO:0000256" key="2">
    <source>
        <dbReference type="ARBA" id="ARBA00022803"/>
    </source>
</evidence>
<protein>
    <submittedName>
        <fullName evidence="3">Uncharacterized protein</fullName>
    </submittedName>
</protein>
<dbReference type="GO" id="GO:0005829">
    <property type="term" value="C:cytosol"/>
    <property type="evidence" value="ECO:0007669"/>
    <property type="project" value="TreeGrafter"/>
</dbReference>
<dbReference type="SUPFAM" id="SSF48452">
    <property type="entry name" value="TPR-like"/>
    <property type="match status" value="1"/>
</dbReference>
<evidence type="ECO:0000313" key="3">
    <source>
        <dbReference type="EMBL" id="CAD7403888.1"/>
    </source>
</evidence>
<gene>
    <name evidence="3" type="ORF">TCEB3V08_LOCUS7224</name>
</gene>
<reference evidence="3" key="1">
    <citation type="submission" date="2020-11" db="EMBL/GenBank/DDBJ databases">
        <authorList>
            <person name="Tran Van P."/>
        </authorList>
    </citation>
    <scope>NUCLEOTIDE SEQUENCE</scope>
</reference>
<dbReference type="GO" id="GO:0005778">
    <property type="term" value="C:peroxisomal membrane"/>
    <property type="evidence" value="ECO:0007669"/>
    <property type="project" value="TreeGrafter"/>
</dbReference>
<proteinExistence type="predicted"/>
<dbReference type="InterPro" id="IPR011990">
    <property type="entry name" value="TPR-like_helical_dom_sf"/>
</dbReference>
<keyword evidence="2" id="KW-0802">TPR repeat</keyword>
<keyword evidence="1" id="KW-0677">Repeat</keyword>
<dbReference type="Gene3D" id="1.25.40.10">
    <property type="entry name" value="Tetratricopeptide repeat domain"/>
    <property type="match status" value="1"/>
</dbReference>
<dbReference type="GO" id="GO:0005052">
    <property type="term" value="F:peroxisome matrix targeting signal-1 binding"/>
    <property type="evidence" value="ECO:0007669"/>
    <property type="project" value="TreeGrafter"/>
</dbReference>
<dbReference type="GO" id="GO:0016560">
    <property type="term" value="P:protein import into peroxisome matrix, docking"/>
    <property type="evidence" value="ECO:0007669"/>
    <property type="project" value="TreeGrafter"/>
</dbReference>
<dbReference type="AlphaFoldDB" id="A0A7R9GZW8"/>
<evidence type="ECO:0000256" key="1">
    <source>
        <dbReference type="ARBA" id="ARBA00022737"/>
    </source>
</evidence>
<accession>A0A7R9GZW8</accession>
<dbReference type="PANTHER" id="PTHR10130:SF0">
    <property type="entry name" value="GH08708P"/>
    <property type="match status" value="1"/>
</dbReference>
<name>A0A7R9GZW8_TIMCR</name>
<organism evidence="3">
    <name type="scientific">Timema cristinae</name>
    <name type="common">Walking stick</name>
    <dbReference type="NCBI Taxonomy" id="61476"/>
    <lineage>
        <taxon>Eukaryota</taxon>
        <taxon>Metazoa</taxon>
        <taxon>Ecdysozoa</taxon>
        <taxon>Arthropoda</taxon>
        <taxon>Hexapoda</taxon>
        <taxon>Insecta</taxon>
        <taxon>Pterygota</taxon>
        <taxon>Neoptera</taxon>
        <taxon>Polyneoptera</taxon>
        <taxon>Phasmatodea</taxon>
        <taxon>Timematodea</taxon>
        <taxon>Timematoidea</taxon>
        <taxon>Timematidae</taxon>
        <taxon>Timema</taxon>
    </lineage>
</organism>
<sequence>MLEGQEQTHKLRTPNSLYGPGLVSPLQSLPEQMWPALLCPSNQDPYAIPALKKCLELDPNNLTALMALAVSYTNENLQLQACHTLKAESMMDVQKSSAYKHVII</sequence>
<dbReference type="EMBL" id="OC318992">
    <property type="protein sequence ID" value="CAD7403888.1"/>
    <property type="molecule type" value="Genomic_DNA"/>
</dbReference>
<dbReference type="PANTHER" id="PTHR10130">
    <property type="entry name" value="PEROXISOMAL TARGETING SIGNAL 1 RECEPTOR PEX5"/>
    <property type="match status" value="1"/>
</dbReference>
<dbReference type="InterPro" id="IPR024111">
    <property type="entry name" value="PEX5/PEX5L"/>
</dbReference>